<organism evidence="4 5">
    <name type="scientific">Arthrobacter hankyongi</name>
    <dbReference type="NCBI Taxonomy" id="2904801"/>
    <lineage>
        <taxon>Bacteria</taxon>
        <taxon>Bacillati</taxon>
        <taxon>Actinomycetota</taxon>
        <taxon>Actinomycetes</taxon>
        <taxon>Micrococcales</taxon>
        <taxon>Micrococcaceae</taxon>
        <taxon>Arthrobacter</taxon>
    </lineage>
</organism>
<accession>A0ABS9L6B1</accession>
<dbReference type="Proteomes" id="UP001165368">
    <property type="component" value="Unassembled WGS sequence"/>
</dbReference>
<dbReference type="PANTHER" id="PTHR10545:SF29">
    <property type="entry name" value="GH14572P-RELATED"/>
    <property type="match status" value="1"/>
</dbReference>
<dbReference type="EMBL" id="JAKLTQ010000005">
    <property type="protein sequence ID" value="MCG2622034.1"/>
    <property type="molecule type" value="Genomic_DNA"/>
</dbReference>
<proteinExistence type="predicted"/>
<evidence type="ECO:0000256" key="2">
    <source>
        <dbReference type="ARBA" id="ARBA00023315"/>
    </source>
</evidence>
<evidence type="ECO:0000256" key="1">
    <source>
        <dbReference type="ARBA" id="ARBA00022679"/>
    </source>
</evidence>
<protein>
    <submittedName>
        <fullName evidence="4">GNAT family N-acetyltransferase</fullName>
    </submittedName>
</protein>
<dbReference type="PROSITE" id="PS51186">
    <property type="entry name" value="GNAT"/>
    <property type="match status" value="1"/>
</dbReference>
<gene>
    <name evidence="4" type="ORF">LVY72_08895</name>
</gene>
<dbReference type="SUPFAM" id="SSF55729">
    <property type="entry name" value="Acyl-CoA N-acyltransferases (Nat)"/>
    <property type="match status" value="1"/>
</dbReference>
<dbReference type="Gene3D" id="3.40.630.30">
    <property type="match status" value="1"/>
</dbReference>
<reference evidence="4" key="1">
    <citation type="submission" date="2022-01" db="EMBL/GenBank/DDBJ databases">
        <authorList>
            <person name="Jo J.-H."/>
            <person name="Im W.-T."/>
        </authorList>
    </citation>
    <scope>NUCLEOTIDE SEQUENCE</scope>
    <source>
        <strain evidence="4">I2-34</strain>
    </source>
</reference>
<keyword evidence="2" id="KW-0012">Acyltransferase</keyword>
<keyword evidence="1" id="KW-0808">Transferase</keyword>
<feature type="domain" description="N-acetyltransferase" evidence="3">
    <location>
        <begin position="2"/>
        <end position="162"/>
    </location>
</feature>
<name>A0ABS9L6B1_9MICC</name>
<evidence type="ECO:0000259" key="3">
    <source>
        <dbReference type="PROSITE" id="PS51186"/>
    </source>
</evidence>
<dbReference type="InterPro" id="IPR016181">
    <property type="entry name" value="Acyl_CoA_acyltransferase"/>
</dbReference>
<dbReference type="Pfam" id="PF00583">
    <property type="entry name" value="Acetyltransf_1"/>
    <property type="match status" value="1"/>
</dbReference>
<dbReference type="CDD" id="cd04301">
    <property type="entry name" value="NAT_SF"/>
    <property type="match status" value="1"/>
</dbReference>
<comment type="caution">
    <text evidence="4">The sequence shown here is derived from an EMBL/GenBank/DDBJ whole genome shotgun (WGS) entry which is preliminary data.</text>
</comment>
<evidence type="ECO:0000313" key="4">
    <source>
        <dbReference type="EMBL" id="MCG2622034.1"/>
    </source>
</evidence>
<dbReference type="InterPro" id="IPR051016">
    <property type="entry name" value="Diverse_Substrate_AcTransf"/>
</dbReference>
<dbReference type="InterPro" id="IPR000182">
    <property type="entry name" value="GNAT_dom"/>
</dbReference>
<keyword evidence="5" id="KW-1185">Reference proteome</keyword>
<evidence type="ECO:0000313" key="5">
    <source>
        <dbReference type="Proteomes" id="UP001165368"/>
    </source>
</evidence>
<dbReference type="PANTHER" id="PTHR10545">
    <property type="entry name" value="DIAMINE N-ACETYLTRANSFERASE"/>
    <property type="match status" value="1"/>
</dbReference>
<sequence length="168" mass="18325">MPEIRRARDTDIPAILELIHELAIYEKEPDAVKATAPQLREALFGPEPAVFAHVAEVAGEVEGMALWFRSFSTWEGTHGIYLEDLYVRPGNRGRGLGTALLRTLAHHALERGYARVEWAVLNWNEPAIGFYRSLGAGPQEEWTTYRLAGDALAAFGAAAAADPAGAAQ</sequence>
<dbReference type="RefSeq" id="WP_237819930.1">
    <property type="nucleotide sequence ID" value="NZ_JAKLTQ010000005.1"/>
</dbReference>